<reference evidence="1 2" key="1">
    <citation type="submission" date="2023-07" db="EMBL/GenBank/DDBJ databases">
        <title>Sorghum-associated microbial communities from plants grown in Nebraska, USA.</title>
        <authorList>
            <person name="Schachtman D."/>
        </authorList>
    </citation>
    <scope>NUCLEOTIDE SEQUENCE [LARGE SCALE GENOMIC DNA]</scope>
    <source>
        <strain evidence="1 2">CC523</strain>
    </source>
</reference>
<dbReference type="PANTHER" id="PTHR10668:SF103">
    <property type="entry name" value="PYRIDINE NUCLEOTIDE-DISULFIDE OXIDOREDUCTASE DOMAIN-CONTAINING PROTEIN 2"/>
    <property type="match status" value="1"/>
</dbReference>
<dbReference type="InterPro" id="IPR036188">
    <property type="entry name" value="FAD/NAD-bd_sf"/>
</dbReference>
<dbReference type="Pfam" id="PF13450">
    <property type="entry name" value="NAD_binding_8"/>
    <property type="match status" value="1"/>
</dbReference>
<dbReference type="SUPFAM" id="SSF51905">
    <property type="entry name" value="FAD/NAD(P)-binding domain"/>
    <property type="match status" value="1"/>
</dbReference>
<name>A0ABT9TT67_PAENI</name>
<dbReference type="EMBL" id="JAUSSW010000027">
    <property type="protein sequence ID" value="MDQ0104881.1"/>
    <property type="molecule type" value="Genomic_DNA"/>
</dbReference>
<sequence>MEKTLYDTVIVGGGHNGLTAAAYLARAGKSVAVLERDDHFGGAAVSAAAFKGVDARLSRYSYLVSLLPQRIIQELNLDIALARRRYSSYTPDPEKPEKGLLIDGGDSHASRESFENVGAGADFDALEGFYADTGKLAQALFPTVCEPLPSRSEARALVADDKLWNSFIENPLDQVITERLTHDLVRGMVSTDALIGTFTSLDDPSLDANRCFLYHVIGNGTGLWDIPLGGMGSVSRELERAAREAGAVLLPSAEVTAISDDGEVRFRRDGSEHVFQGRRILANVSPWVLQDLLGVPSPQEVARPEGAQIKVNLLLKRLPKLRDATVTPEAAFGGTFHINERYQQLADAHRAATDGQIPSPLPCEIYCHSLTDPSILSGELAAAGAHTLTVFGLHTPDRLVTEENNHVMRAKLQAAVLESLNSVLAEPIEDLLLTDADGNPCVEAKTTLDLEHALNMSGGNIFHGKLQWPFLEDDEPRASPAERWGVATGYPNIFLCGAGARRGGGVSGLGGHNAAMAVLEDLQDETVS</sequence>
<dbReference type="Gene3D" id="3.50.50.60">
    <property type="entry name" value="FAD/NAD(P)-binding domain"/>
    <property type="match status" value="1"/>
</dbReference>
<comment type="caution">
    <text evidence="1">The sequence shown here is derived from an EMBL/GenBank/DDBJ whole genome shotgun (WGS) entry which is preliminary data.</text>
</comment>
<dbReference type="Proteomes" id="UP001244563">
    <property type="component" value="Unassembled WGS sequence"/>
</dbReference>
<evidence type="ECO:0000313" key="1">
    <source>
        <dbReference type="EMBL" id="MDQ0104881.1"/>
    </source>
</evidence>
<gene>
    <name evidence="1" type="ORF">J2T10_004557</name>
</gene>
<dbReference type="RefSeq" id="WP_306880066.1">
    <property type="nucleotide sequence ID" value="NZ_JAUSSW010000027.1"/>
</dbReference>
<dbReference type="PANTHER" id="PTHR10668">
    <property type="entry name" value="PHYTOENE DEHYDROGENASE"/>
    <property type="match status" value="1"/>
</dbReference>
<protein>
    <submittedName>
        <fullName evidence="1">Phytoene dehydrogenase-like protein</fullName>
    </submittedName>
</protein>
<keyword evidence="2" id="KW-1185">Reference proteome</keyword>
<organism evidence="1 2">
    <name type="scientific">Paenarthrobacter nicotinovorans</name>
    <name type="common">Arthrobacter nicotinovorans</name>
    <dbReference type="NCBI Taxonomy" id="29320"/>
    <lineage>
        <taxon>Bacteria</taxon>
        <taxon>Bacillati</taxon>
        <taxon>Actinomycetota</taxon>
        <taxon>Actinomycetes</taxon>
        <taxon>Micrococcales</taxon>
        <taxon>Micrococcaceae</taxon>
        <taxon>Paenarthrobacter</taxon>
    </lineage>
</organism>
<proteinExistence type="predicted"/>
<accession>A0ABT9TT67</accession>
<evidence type="ECO:0000313" key="2">
    <source>
        <dbReference type="Proteomes" id="UP001244563"/>
    </source>
</evidence>